<dbReference type="RefSeq" id="WP_054852031.1">
    <property type="nucleotide sequence ID" value="NZ_JAEMEF010000003.1"/>
</dbReference>
<feature type="signal peptide" evidence="1">
    <location>
        <begin position="1"/>
        <end position="19"/>
    </location>
</feature>
<dbReference type="InterPro" id="IPR046551">
    <property type="entry name" value="DUF6705"/>
</dbReference>
<protein>
    <recommendedName>
        <fullName evidence="2">DUF6705 domain-containing protein</fullName>
    </recommendedName>
</protein>
<feature type="domain" description="DUF6705" evidence="2">
    <location>
        <begin position="1"/>
        <end position="180"/>
    </location>
</feature>
<evidence type="ECO:0000256" key="1">
    <source>
        <dbReference type="SAM" id="SignalP"/>
    </source>
</evidence>
<proteinExistence type="predicted"/>
<dbReference type="Pfam" id="PF20448">
    <property type="entry name" value="DUF6705"/>
    <property type="match status" value="1"/>
</dbReference>
<accession>A0ABS1WIS8</accession>
<gene>
    <name evidence="3" type="ORF">JAO71_04385</name>
</gene>
<keyword evidence="4" id="KW-1185">Reference proteome</keyword>
<comment type="caution">
    <text evidence="3">The sequence shown here is derived from an EMBL/GenBank/DDBJ whole genome shotgun (WGS) entry which is preliminary data.</text>
</comment>
<evidence type="ECO:0000259" key="2">
    <source>
        <dbReference type="Pfam" id="PF20448"/>
    </source>
</evidence>
<sequence>MKKILILTLTISSFFACKAQTIYGFDTEPEAMEANNIYIKDTNNDHDLIVGTWRWEDSNNSFEITLQEFEMYNYPDTSTRYYDAIFGKYKYIVDGDLISETTTIESLPNFSIGLNHSTSTLYSVVIEDVVSGKSMIGEFEIISSNTGTLNLWRSEGIRVNSPDDNGIDFSLPMSVTLTKQ</sequence>
<feature type="chain" id="PRO_5045677011" description="DUF6705 domain-containing protein" evidence="1">
    <location>
        <begin position="20"/>
        <end position="180"/>
    </location>
</feature>
<dbReference type="Proteomes" id="UP000605013">
    <property type="component" value="Unassembled WGS sequence"/>
</dbReference>
<name>A0ABS1WIS8_9FLAO</name>
<keyword evidence="1" id="KW-0732">Signal</keyword>
<organism evidence="3 4">
    <name type="scientific">Olleya sediminilitoris</name>
    <dbReference type="NCBI Taxonomy" id="2795739"/>
    <lineage>
        <taxon>Bacteria</taxon>
        <taxon>Pseudomonadati</taxon>
        <taxon>Bacteroidota</taxon>
        <taxon>Flavobacteriia</taxon>
        <taxon>Flavobacteriales</taxon>
        <taxon>Flavobacteriaceae</taxon>
    </lineage>
</organism>
<dbReference type="EMBL" id="JAEMEF010000003">
    <property type="protein sequence ID" value="MBL7559034.1"/>
    <property type="molecule type" value="Genomic_DNA"/>
</dbReference>
<reference evidence="3 4" key="1">
    <citation type="submission" date="2020-12" db="EMBL/GenBank/DDBJ databases">
        <title>Olleya sediminilitoris sp. nov., isolated from a tidal flat.</title>
        <authorList>
            <person name="Park S."/>
            <person name="Yoon J.-H."/>
        </authorList>
    </citation>
    <scope>NUCLEOTIDE SEQUENCE [LARGE SCALE GENOMIC DNA]</scope>
    <source>
        <strain evidence="3 4">YSTF-M6</strain>
    </source>
</reference>
<evidence type="ECO:0000313" key="3">
    <source>
        <dbReference type="EMBL" id="MBL7559034.1"/>
    </source>
</evidence>
<evidence type="ECO:0000313" key="4">
    <source>
        <dbReference type="Proteomes" id="UP000605013"/>
    </source>
</evidence>
<dbReference type="PROSITE" id="PS51257">
    <property type="entry name" value="PROKAR_LIPOPROTEIN"/>
    <property type="match status" value="1"/>
</dbReference>